<dbReference type="AlphaFoldDB" id="I0AJA5"/>
<dbReference type="RefSeq" id="WP_014560217.1">
    <property type="nucleotide sequence ID" value="NC_017464.1"/>
</dbReference>
<evidence type="ECO:0000313" key="1">
    <source>
        <dbReference type="EMBL" id="AFH49062.1"/>
    </source>
</evidence>
<dbReference type="KEGG" id="ial:IALB_1352"/>
<sequence length="191" mass="22430">MDIVTIQNSINKIIQRFCQEPFCYFYEEDIRVDLGSELVHNFKTVEFIHKNIKINTSPIKFEYPSSFASKQRHDIVLLKANASKNIYNLDISIAIELKLGSLSYDRCAKFKEDVLKLIGGYSNKEFTGIAIYFYQDNIDAKLFQEWFNETIENFDIINSNQIIIEQSKVNTFIITPEYILKAKNYRVRIKI</sequence>
<name>I0AJA5_IGNAJ</name>
<reference evidence="1 2" key="1">
    <citation type="journal article" date="2012" name="Front. Microbiol.">
        <title>Complete genome of Ignavibacterium album, a metabolically versatile, flagellated, facultative anaerobe from the phylum Chlorobi.</title>
        <authorList>
            <person name="Liu Z."/>
            <person name="Frigaard N.-U."/>
            <person name="Vogl K."/>
            <person name="Iino T."/>
            <person name="Ohkuma M."/>
            <person name="Overmann J."/>
            <person name="Bryant D.A."/>
        </authorList>
    </citation>
    <scope>NUCLEOTIDE SEQUENCE [LARGE SCALE GENOMIC DNA]</scope>
    <source>
        <strain evidence="2">DSM 19864 / JCM 16511 / NBRC 101810 / Mat9-16</strain>
    </source>
</reference>
<gene>
    <name evidence="1" type="ordered locus">IALB_1352</name>
</gene>
<evidence type="ECO:0000313" key="2">
    <source>
        <dbReference type="Proteomes" id="UP000007394"/>
    </source>
</evidence>
<keyword evidence="2" id="KW-1185">Reference proteome</keyword>
<protein>
    <submittedName>
        <fullName evidence="1">Uncharacterized protein</fullName>
    </submittedName>
</protein>
<dbReference type="HOGENOM" id="CLU_1419770_0_0_10"/>
<proteinExistence type="predicted"/>
<dbReference type="Proteomes" id="UP000007394">
    <property type="component" value="Chromosome"/>
</dbReference>
<dbReference type="EMBL" id="CP003418">
    <property type="protein sequence ID" value="AFH49062.1"/>
    <property type="molecule type" value="Genomic_DNA"/>
</dbReference>
<dbReference type="STRING" id="945713.IALB_1352"/>
<accession>I0AJA5</accession>
<organism evidence="1 2">
    <name type="scientific">Ignavibacterium album (strain DSM 19864 / JCM 16511 / NBRC 101810 / Mat9-16)</name>
    <dbReference type="NCBI Taxonomy" id="945713"/>
    <lineage>
        <taxon>Bacteria</taxon>
        <taxon>Pseudomonadati</taxon>
        <taxon>Ignavibacteriota</taxon>
        <taxon>Ignavibacteria</taxon>
        <taxon>Ignavibacteriales</taxon>
        <taxon>Ignavibacteriaceae</taxon>
        <taxon>Ignavibacterium</taxon>
    </lineage>
</organism>